<protein>
    <submittedName>
        <fullName evidence="2">Uncharacterized protein</fullName>
    </submittedName>
</protein>
<dbReference type="OrthoDB" id="5769175at2"/>
<proteinExistence type="predicted"/>
<evidence type="ECO:0000256" key="1">
    <source>
        <dbReference type="SAM" id="MobiDB-lite"/>
    </source>
</evidence>
<dbReference type="AlphaFoldDB" id="A0A143DCL0"/>
<evidence type="ECO:0000313" key="2">
    <source>
        <dbReference type="EMBL" id="AMW34406.1"/>
    </source>
</evidence>
<accession>A0A143DCL0</accession>
<feature type="region of interest" description="Disordered" evidence="1">
    <location>
        <begin position="231"/>
        <end position="326"/>
    </location>
</feature>
<dbReference type="STRING" id="1549855.AY555_03495"/>
<organism evidence="2 3">
    <name type="scientific">Haematospirillum jordaniae</name>
    <dbReference type="NCBI Taxonomy" id="1549855"/>
    <lineage>
        <taxon>Bacteria</taxon>
        <taxon>Pseudomonadati</taxon>
        <taxon>Pseudomonadota</taxon>
        <taxon>Alphaproteobacteria</taxon>
        <taxon>Rhodospirillales</taxon>
        <taxon>Novispirillaceae</taxon>
        <taxon>Haematospirillum</taxon>
    </lineage>
</organism>
<dbReference type="RefSeq" id="WP_066133521.1">
    <property type="nucleotide sequence ID" value="NZ_CP014525.1"/>
</dbReference>
<feature type="compositionally biased region" description="Basic and acidic residues" evidence="1">
    <location>
        <begin position="313"/>
        <end position="326"/>
    </location>
</feature>
<feature type="region of interest" description="Disordered" evidence="1">
    <location>
        <begin position="195"/>
        <end position="214"/>
    </location>
</feature>
<name>A0A143DCL0_9PROT</name>
<sequence length="326" mass="34026">MPVSPYEGWNNAPYLPGISMEPGGGTVATSASAETDESPLSFWDFLDIVNPLQHIPLVGSLYRELTGDTIRGEAKLAGGALFFGPIGLGLAALDVGVEEITGAPIDEHVVAMFNGEDAGQNAIRNKKAAETQVASVTEKTAPPAEAGHGAVSSSTPIPEPVATQTVTGASMAAADATAIISPLRMFPAHPATAVMPKASRPITPSRIPASAIRPMGDVSSMTALEQLVRESSHLAPTPERQTIPQHNTDQKETSATKHEDNNGDKGDNKAQQQKALEAQGLVPLPTTPPVPVNLLQSGIPAHGTGTEMPTLHKASEAYRKADQLPR</sequence>
<dbReference type="Proteomes" id="UP000076066">
    <property type="component" value="Chromosome"/>
</dbReference>
<feature type="compositionally biased region" description="Basic and acidic residues" evidence="1">
    <location>
        <begin position="248"/>
        <end position="268"/>
    </location>
</feature>
<gene>
    <name evidence="2" type="ORF">AY555_03495</name>
</gene>
<feature type="compositionally biased region" description="Polar residues" evidence="1">
    <location>
        <begin position="151"/>
        <end position="161"/>
    </location>
</feature>
<reference evidence="2 3" key="1">
    <citation type="submission" date="2016-02" db="EMBL/GenBank/DDBJ databases">
        <title>Complete Genome of H5569, the type strain of the newly described species Haematospirillium jordaniae.</title>
        <authorList>
            <person name="Nicholson A.C."/>
            <person name="Humrighouse B.W."/>
            <person name="Loparov V."/>
            <person name="McQuiston J.R."/>
        </authorList>
    </citation>
    <scope>NUCLEOTIDE SEQUENCE [LARGE SCALE GENOMIC DNA]</scope>
    <source>
        <strain evidence="2 3">H5569</strain>
    </source>
</reference>
<dbReference type="GeneID" id="53316212"/>
<dbReference type="KEGG" id="hjo:AY555_03495"/>
<feature type="region of interest" description="Disordered" evidence="1">
    <location>
        <begin position="139"/>
        <end position="161"/>
    </location>
</feature>
<keyword evidence="3" id="KW-1185">Reference proteome</keyword>
<dbReference type="EMBL" id="CP014525">
    <property type="protein sequence ID" value="AMW34406.1"/>
    <property type="molecule type" value="Genomic_DNA"/>
</dbReference>
<evidence type="ECO:0000313" key="3">
    <source>
        <dbReference type="Proteomes" id="UP000076066"/>
    </source>
</evidence>